<feature type="domain" description="JmjC" evidence="5">
    <location>
        <begin position="113"/>
        <end position="268"/>
    </location>
</feature>
<dbReference type="Gene3D" id="2.60.120.650">
    <property type="entry name" value="Cupin"/>
    <property type="match status" value="1"/>
</dbReference>
<evidence type="ECO:0000256" key="3">
    <source>
        <dbReference type="RuleBase" id="RU366061"/>
    </source>
</evidence>
<feature type="compositionally biased region" description="Acidic residues" evidence="4">
    <location>
        <begin position="506"/>
        <end position="528"/>
    </location>
</feature>
<proteinExistence type="inferred from homology"/>
<feature type="compositionally biased region" description="Acidic residues" evidence="4">
    <location>
        <begin position="559"/>
        <end position="586"/>
    </location>
</feature>
<feature type="region of interest" description="Disordered" evidence="4">
    <location>
        <begin position="502"/>
        <end position="588"/>
    </location>
</feature>
<dbReference type="GO" id="GO:0032453">
    <property type="term" value="F:histone H3K4 demethylase activity"/>
    <property type="evidence" value="ECO:0007669"/>
    <property type="project" value="TreeGrafter"/>
</dbReference>
<keyword evidence="1 3" id="KW-0479">Metal-binding</keyword>
<dbReference type="GO" id="GO:0005730">
    <property type="term" value="C:nucleolus"/>
    <property type="evidence" value="ECO:0007669"/>
    <property type="project" value="TreeGrafter"/>
</dbReference>
<comment type="function">
    <text evidence="3">Oxygenase that can act as both a histone lysine demethylase and a ribosomal histidine hydroxylase.</text>
</comment>
<dbReference type="Proteomes" id="UP000239649">
    <property type="component" value="Unassembled WGS sequence"/>
</dbReference>
<keyword evidence="3" id="KW-0804">Transcription</keyword>
<dbReference type="Pfam" id="PF08007">
    <property type="entry name" value="JmjC_2"/>
    <property type="match status" value="1"/>
</dbReference>
<evidence type="ECO:0000256" key="4">
    <source>
        <dbReference type="SAM" id="MobiDB-lite"/>
    </source>
</evidence>
<dbReference type="EC" id="1.14.11.-" evidence="3"/>
<dbReference type="OrthoDB" id="425950at2759"/>
<feature type="region of interest" description="Disordered" evidence="4">
    <location>
        <begin position="654"/>
        <end position="675"/>
    </location>
</feature>
<dbReference type="GO" id="GO:0005506">
    <property type="term" value="F:iron ion binding"/>
    <property type="evidence" value="ECO:0007669"/>
    <property type="project" value="UniProtKB-UniRule"/>
</dbReference>
<evidence type="ECO:0000259" key="5">
    <source>
        <dbReference type="PROSITE" id="PS51184"/>
    </source>
</evidence>
<evidence type="ECO:0000256" key="1">
    <source>
        <dbReference type="ARBA" id="ARBA00022723"/>
    </source>
</evidence>
<dbReference type="InterPro" id="IPR003347">
    <property type="entry name" value="JmjC_dom"/>
</dbReference>
<dbReference type="EMBL" id="LHPF02000004">
    <property type="protein sequence ID" value="PSC74527.1"/>
    <property type="molecule type" value="Genomic_DNA"/>
</dbReference>
<dbReference type="PANTHER" id="PTHR13096:SF8">
    <property type="entry name" value="RIBOSOMAL OXYGENASE 1"/>
    <property type="match status" value="1"/>
</dbReference>
<feature type="compositionally biased region" description="Low complexity" evidence="4">
    <location>
        <begin position="529"/>
        <end position="541"/>
    </location>
</feature>
<organism evidence="6 7">
    <name type="scientific">Micractinium conductrix</name>
    <dbReference type="NCBI Taxonomy" id="554055"/>
    <lineage>
        <taxon>Eukaryota</taxon>
        <taxon>Viridiplantae</taxon>
        <taxon>Chlorophyta</taxon>
        <taxon>core chlorophytes</taxon>
        <taxon>Trebouxiophyceae</taxon>
        <taxon>Chlorellales</taxon>
        <taxon>Chlorellaceae</taxon>
        <taxon>Chlorella clade</taxon>
        <taxon>Micractinium</taxon>
    </lineage>
</organism>
<keyword evidence="3" id="KW-0223">Dioxygenase</keyword>
<protein>
    <recommendedName>
        <fullName evidence="3">Bifunctional lysine-specific demethylase and histidyl-hydroxylase</fullName>
        <ecNumber evidence="3">1.14.11.-</ecNumber>
    </recommendedName>
</protein>
<sequence>MSQSAKPLGLDSDPLGFLVAPQDGAAFLAQHWERGPVVVKATPERRAFFEGLASFGALARLARCADEEGEPLEFGVDVNAARYVDGKRETPNGEVADCATLDRLYHNEGCTMQFHQPQRFSDDFWRLLAALERQLGCLVGANTYLTPPGTQGLAPHWDDVEIFVVQTQGSKRWRLHVPPPAPAGSPAGGRAQLLSACRLANAVSGDLEKGELGAAVQDFTLEVGDVLYMPRGTIHQACAQDQGSAHLTISTYQRWSAADLLQYTVSVALANHTLQPLLPAPLKAGLPHRWLADAALGAGGAATLAAAAGGFREWDAGAAAAAAAGKGSSKAAKPGGKAGGGGATAGLAKQLASACRSLAECLEGEGELAPRLLQTAADTMAEDFMRSRLPPHPTQLPPRGPAPTLQDSVQCVGAGLFRLVPFHPKQGGGCAPDCDEDHEHGHGHAEHEHGHACDDEDSDEEHEEGHGHGHEGGGGGAAAFGAPPACVRLVSCLHNERMAHMMSGGGEEEGQSGSDDDSGSDGESDEDAAALAAAAGVAAAPARKRKHPAADDGSGSSSEGEDGEDDGEEEGNDEEGSEEEGDEGTPEDLVFPAEFAPALVQLLDSAADAPGGGGAPLPVATIALPDPELQLQVAAVLWDAGVLRTVKATAPAKVPKAKPAKASKESGKTSKGEAAAAPVCHSATPCLVLPDGVATI</sequence>
<dbReference type="PROSITE" id="PS51184">
    <property type="entry name" value="JMJC"/>
    <property type="match status" value="1"/>
</dbReference>
<keyword evidence="3" id="KW-0560">Oxidoreductase</keyword>
<keyword evidence="2 3" id="KW-0408">Iron</keyword>
<dbReference type="GO" id="GO:0032259">
    <property type="term" value="P:methylation"/>
    <property type="evidence" value="ECO:0007669"/>
    <property type="project" value="UniProtKB-KW"/>
</dbReference>
<feature type="compositionally biased region" description="Basic and acidic residues" evidence="4">
    <location>
        <begin position="662"/>
        <end position="671"/>
    </location>
</feature>
<dbReference type="STRING" id="554055.A0A2P6VKD6"/>
<dbReference type="PANTHER" id="PTHR13096">
    <property type="entry name" value="MINA53 MYC INDUCED NUCLEAR ANTIGEN"/>
    <property type="match status" value="1"/>
</dbReference>
<evidence type="ECO:0000256" key="2">
    <source>
        <dbReference type="ARBA" id="ARBA00023004"/>
    </source>
</evidence>
<comment type="cofactor">
    <cofactor evidence="3">
        <name>Fe(2+)</name>
        <dbReference type="ChEBI" id="CHEBI:29033"/>
    </cofactor>
    <text evidence="3">Binds 1 Fe(2+) ion per subunit.</text>
</comment>
<gene>
    <name evidence="6" type="ORF">C2E20_2339</name>
</gene>
<keyword evidence="3" id="KW-0539">Nucleus</keyword>
<feature type="region of interest" description="Disordered" evidence="4">
    <location>
        <begin position="436"/>
        <end position="476"/>
    </location>
</feature>
<dbReference type="AlphaFoldDB" id="A0A2P6VKD6"/>
<dbReference type="Gene3D" id="3.90.930.40">
    <property type="match status" value="1"/>
</dbReference>
<comment type="caution">
    <text evidence="6">The sequence shown here is derived from an EMBL/GenBank/DDBJ whole genome shotgun (WGS) entry which is preliminary data.</text>
</comment>
<dbReference type="GO" id="GO:0008168">
    <property type="term" value="F:methyltransferase activity"/>
    <property type="evidence" value="ECO:0007669"/>
    <property type="project" value="UniProtKB-KW"/>
</dbReference>
<dbReference type="InterPro" id="IPR039994">
    <property type="entry name" value="NO66-like"/>
</dbReference>
<accession>A0A2P6VKD6</accession>
<feature type="compositionally biased region" description="Basic and acidic residues" evidence="4">
    <location>
        <begin position="437"/>
        <end position="453"/>
    </location>
</feature>
<reference evidence="6 7" key="1">
    <citation type="journal article" date="2018" name="Plant J.">
        <title>Genome sequences of Chlorella sorokiniana UTEX 1602 and Micractinium conductrix SAG 241.80: implications to maltose excretion by a green alga.</title>
        <authorList>
            <person name="Arriola M.B."/>
            <person name="Velmurugan N."/>
            <person name="Zhang Y."/>
            <person name="Plunkett M.H."/>
            <person name="Hondzo H."/>
            <person name="Barney B.M."/>
        </authorList>
    </citation>
    <scope>NUCLEOTIDE SEQUENCE [LARGE SCALE GENOMIC DNA]</scope>
    <source>
        <strain evidence="6 7">SAG 241.80</strain>
    </source>
</reference>
<comment type="similarity">
    <text evidence="3">Belongs to the ROX family.</text>
</comment>
<dbReference type="GO" id="GO:0051864">
    <property type="term" value="F:histone H3K36 demethylase activity"/>
    <property type="evidence" value="ECO:0007669"/>
    <property type="project" value="TreeGrafter"/>
</dbReference>
<evidence type="ECO:0000313" key="7">
    <source>
        <dbReference type="Proteomes" id="UP000239649"/>
    </source>
</evidence>
<name>A0A2P6VKD6_9CHLO</name>
<evidence type="ECO:0000313" key="6">
    <source>
        <dbReference type="EMBL" id="PSC74527.1"/>
    </source>
</evidence>
<dbReference type="SUPFAM" id="SSF51197">
    <property type="entry name" value="Clavaminate synthase-like"/>
    <property type="match status" value="1"/>
</dbReference>
<keyword evidence="3" id="KW-0805">Transcription regulation</keyword>
<comment type="subcellular location">
    <subcellularLocation>
        <location evidence="3">Nucleus</location>
    </subcellularLocation>
</comment>
<keyword evidence="7" id="KW-1185">Reference proteome</keyword>